<dbReference type="AlphaFoldDB" id="A0AAV5TU98"/>
<gene>
    <name evidence="8" type="ORF">PENTCL1PPCAC_20225</name>
</gene>
<evidence type="ECO:0000313" key="8">
    <source>
        <dbReference type="EMBL" id="GMS98050.1"/>
    </source>
</evidence>
<dbReference type="PANTHER" id="PTHR46462">
    <property type="entry name" value="UPSET, ISOFORM A"/>
    <property type="match status" value="1"/>
</dbReference>
<feature type="compositionally biased region" description="Acidic residues" evidence="6">
    <location>
        <begin position="34"/>
        <end position="43"/>
    </location>
</feature>
<dbReference type="GO" id="GO:0070210">
    <property type="term" value="C:Rpd3L-Expanded complex"/>
    <property type="evidence" value="ECO:0007669"/>
    <property type="project" value="TreeGrafter"/>
</dbReference>
<proteinExistence type="predicted"/>
<evidence type="ECO:0000259" key="7">
    <source>
        <dbReference type="PROSITE" id="PS50016"/>
    </source>
</evidence>
<keyword evidence="2 5" id="KW-0863">Zinc-finger</keyword>
<evidence type="ECO:0000256" key="1">
    <source>
        <dbReference type="ARBA" id="ARBA00022723"/>
    </source>
</evidence>
<feature type="non-terminal residue" evidence="8">
    <location>
        <position position="1"/>
    </location>
</feature>
<name>A0AAV5TU98_9BILA</name>
<feature type="compositionally biased region" description="Basic residues" evidence="6">
    <location>
        <begin position="10"/>
        <end position="22"/>
    </location>
</feature>
<accession>A0AAV5TU98</accession>
<keyword evidence="4" id="KW-0156">Chromatin regulator</keyword>
<dbReference type="GO" id="GO:0008270">
    <property type="term" value="F:zinc ion binding"/>
    <property type="evidence" value="ECO:0007669"/>
    <property type="project" value="UniProtKB-KW"/>
</dbReference>
<dbReference type="GO" id="GO:0034967">
    <property type="term" value="C:Set3 complex"/>
    <property type="evidence" value="ECO:0007669"/>
    <property type="project" value="TreeGrafter"/>
</dbReference>
<dbReference type="SMART" id="SM00249">
    <property type="entry name" value="PHD"/>
    <property type="match status" value="1"/>
</dbReference>
<dbReference type="SUPFAM" id="SSF57903">
    <property type="entry name" value="FYVE/PHD zinc finger"/>
    <property type="match status" value="1"/>
</dbReference>
<dbReference type="InterPro" id="IPR013083">
    <property type="entry name" value="Znf_RING/FYVE/PHD"/>
</dbReference>
<evidence type="ECO:0000256" key="3">
    <source>
        <dbReference type="ARBA" id="ARBA00022833"/>
    </source>
</evidence>
<organism evidence="8 9">
    <name type="scientific">Pristionchus entomophagus</name>
    <dbReference type="NCBI Taxonomy" id="358040"/>
    <lineage>
        <taxon>Eukaryota</taxon>
        <taxon>Metazoa</taxon>
        <taxon>Ecdysozoa</taxon>
        <taxon>Nematoda</taxon>
        <taxon>Chromadorea</taxon>
        <taxon>Rhabditida</taxon>
        <taxon>Rhabditina</taxon>
        <taxon>Diplogasteromorpha</taxon>
        <taxon>Diplogasteroidea</taxon>
        <taxon>Neodiplogasteridae</taxon>
        <taxon>Pristionchus</taxon>
    </lineage>
</organism>
<feature type="domain" description="PHD-type" evidence="7">
    <location>
        <begin position="47"/>
        <end position="98"/>
    </location>
</feature>
<dbReference type="PANTHER" id="PTHR46462:SF3">
    <property type="entry name" value="UPSET, ISOFORM A"/>
    <property type="match status" value="1"/>
</dbReference>
<dbReference type="Proteomes" id="UP001432027">
    <property type="component" value="Unassembled WGS sequence"/>
</dbReference>
<reference evidence="8" key="1">
    <citation type="submission" date="2023-10" db="EMBL/GenBank/DDBJ databases">
        <title>Genome assembly of Pristionchus species.</title>
        <authorList>
            <person name="Yoshida K."/>
            <person name="Sommer R.J."/>
        </authorList>
    </citation>
    <scope>NUCLEOTIDE SEQUENCE</scope>
    <source>
        <strain evidence="8">RS0144</strain>
    </source>
</reference>
<evidence type="ECO:0000256" key="2">
    <source>
        <dbReference type="ARBA" id="ARBA00022771"/>
    </source>
</evidence>
<keyword evidence="1" id="KW-0479">Metal-binding</keyword>
<sequence>ARVEEQPKKEAKRTHPTKKKQSKRAERTLNMTSSEDESEGDDEGGWLVTCICGTTDDDAEEMIECAHCKLRWEHVDCIFPYAKNAPEGAYICHYCKPRPTELTREQARAYQVKAQKKKRNDGGVKRKL</sequence>
<dbReference type="InterPro" id="IPR011011">
    <property type="entry name" value="Znf_FYVE_PHD"/>
</dbReference>
<feature type="region of interest" description="Disordered" evidence="6">
    <location>
        <begin position="1"/>
        <end position="43"/>
    </location>
</feature>
<dbReference type="GO" id="GO:0006325">
    <property type="term" value="P:chromatin organization"/>
    <property type="evidence" value="ECO:0007669"/>
    <property type="project" value="UniProtKB-KW"/>
</dbReference>
<evidence type="ECO:0000313" key="9">
    <source>
        <dbReference type="Proteomes" id="UP001432027"/>
    </source>
</evidence>
<dbReference type="Gene3D" id="3.30.40.10">
    <property type="entry name" value="Zinc/RING finger domain, C3HC4 (zinc finger)"/>
    <property type="match status" value="1"/>
</dbReference>
<comment type="caution">
    <text evidence="8">The sequence shown here is derived from an EMBL/GenBank/DDBJ whole genome shotgun (WGS) entry which is preliminary data.</text>
</comment>
<protein>
    <recommendedName>
        <fullName evidence="7">PHD-type domain-containing protein</fullName>
    </recommendedName>
</protein>
<dbReference type="GO" id="GO:0006355">
    <property type="term" value="P:regulation of DNA-templated transcription"/>
    <property type="evidence" value="ECO:0007669"/>
    <property type="project" value="TreeGrafter"/>
</dbReference>
<dbReference type="PROSITE" id="PS50016">
    <property type="entry name" value="ZF_PHD_2"/>
    <property type="match status" value="1"/>
</dbReference>
<dbReference type="EMBL" id="BTSX01000005">
    <property type="protein sequence ID" value="GMS98050.1"/>
    <property type="molecule type" value="Genomic_DNA"/>
</dbReference>
<dbReference type="InterPro" id="IPR019787">
    <property type="entry name" value="Znf_PHD-finger"/>
</dbReference>
<evidence type="ECO:0000256" key="5">
    <source>
        <dbReference type="PROSITE-ProRule" id="PRU00146"/>
    </source>
</evidence>
<feature type="non-terminal residue" evidence="8">
    <location>
        <position position="128"/>
    </location>
</feature>
<dbReference type="InterPro" id="IPR001965">
    <property type="entry name" value="Znf_PHD"/>
</dbReference>
<keyword evidence="9" id="KW-1185">Reference proteome</keyword>
<dbReference type="Pfam" id="PF00628">
    <property type="entry name" value="PHD"/>
    <property type="match status" value="1"/>
</dbReference>
<evidence type="ECO:0000256" key="6">
    <source>
        <dbReference type="SAM" id="MobiDB-lite"/>
    </source>
</evidence>
<evidence type="ECO:0000256" key="4">
    <source>
        <dbReference type="ARBA" id="ARBA00022853"/>
    </source>
</evidence>
<keyword evidence="3" id="KW-0862">Zinc</keyword>